<dbReference type="InterPro" id="IPR016024">
    <property type="entry name" value="ARM-type_fold"/>
</dbReference>
<dbReference type="AlphaFoldDB" id="A0A4P2QBW2"/>
<feature type="region of interest" description="Disordered" evidence="1">
    <location>
        <begin position="296"/>
        <end position="331"/>
    </location>
</feature>
<protein>
    <recommendedName>
        <fullName evidence="4">HEAT repeat domain-containing protein</fullName>
    </recommendedName>
</protein>
<dbReference type="RefSeq" id="WP_129355259.1">
    <property type="nucleotide sequence ID" value="NZ_CP012670.1"/>
</dbReference>
<dbReference type="InterPro" id="IPR011989">
    <property type="entry name" value="ARM-like"/>
</dbReference>
<organism evidence="2 3">
    <name type="scientific">Sorangium cellulosum</name>
    <name type="common">Polyangium cellulosum</name>
    <dbReference type="NCBI Taxonomy" id="56"/>
    <lineage>
        <taxon>Bacteria</taxon>
        <taxon>Pseudomonadati</taxon>
        <taxon>Myxococcota</taxon>
        <taxon>Polyangia</taxon>
        <taxon>Polyangiales</taxon>
        <taxon>Polyangiaceae</taxon>
        <taxon>Sorangium</taxon>
    </lineage>
</organism>
<evidence type="ECO:0000313" key="2">
    <source>
        <dbReference type="EMBL" id="AUX27175.1"/>
    </source>
</evidence>
<dbReference type="Proteomes" id="UP000295781">
    <property type="component" value="Chromosome"/>
</dbReference>
<dbReference type="SUPFAM" id="SSF48371">
    <property type="entry name" value="ARM repeat"/>
    <property type="match status" value="1"/>
</dbReference>
<evidence type="ECO:0000313" key="3">
    <source>
        <dbReference type="Proteomes" id="UP000295781"/>
    </source>
</evidence>
<dbReference type="OrthoDB" id="5396800at2"/>
<sequence>MQEVTGCVGLQTVLSGLRSRDPRERRLSARSFSALHVSDPLGALRPLLDDSDPNVRLAAVDALEDTFDERAVSMLLYMAANDESQDVRDAALHELAKYRSDRILKFLLSEVGRPQRSRRPRQLIAEQLRNYDAEASVDALLELARDADAYVQERAIESLFQLNRPRLRGFWALVEREWEGTYWGDLARRAIRCLRSSTEAGGRADRCAKDGPSWAVQESVRAQRERVETHSLPQSWRRSCTDGFVRRARRASGVEPVPCAPVDLSETLRRMTGRFVVGVWPLLYNAALERARDKLAQMESREPGTAQGRVRRLQSGEGRKASASSKRSRAV</sequence>
<dbReference type="Pfam" id="PF13646">
    <property type="entry name" value="HEAT_2"/>
    <property type="match status" value="1"/>
</dbReference>
<gene>
    <name evidence="2" type="ORF">SOCEGT47_077560</name>
</gene>
<reference evidence="2 3" key="1">
    <citation type="submission" date="2015-09" db="EMBL/GenBank/DDBJ databases">
        <title>Sorangium comparison.</title>
        <authorList>
            <person name="Zaburannyi N."/>
            <person name="Bunk B."/>
            <person name="Overmann J."/>
            <person name="Mueller R."/>
        </authorList>
    </citation>
    <scope>NUCLEOTIDE SEQUENCE [LARGE SCALE GENOMIC DNA]</scope>
    <source>
        <strain evidence="2 3">So ceGT47</strain>
    </source>
</reference>
<dbReference type="Gene3D" id="1.25.10.10">
    <property type="entry name" value="Leucine-rich Repeat Variant"/>
    <property type="match status" value="1"/>
</dbReference>
<name>A0A4P2QBW2_SORCE</name>
<dbReference type="EMBL" id="CP012670">
    <property type="protein sequence ID" value="AUX27175.1"/>
    <property type="molecule type" value="Genomic_DNA"/>
</dbReference>
<evidence type="ECO:0000256" key="1">
    <source>
        <dbReference type="SAM" id="MobiDB-lite"/>
    </source>
</evidence>
<accession>A0A4P2QBW2</accession>
<proteinExistence type="predicted"/>
<evidence type="ECO:0008006" key="4">
    <source>
        <dbReference type="Google" id="ProtNLM"/>
    </source>
</evidence>